<dbReference type="InterPro" id="IPR035461">
    <property type="entry name" value="GmhA/DiaA"/>
</dbReference>
<protein>
    <submittedName>
        <fullName evidence="2">Unannotated protein</fullName>
    </submittedName>
</protein>
<accession>A0A6J6XTB2</accession>
<reference evidence="2" key="1">
    <citation type="submission" date="2020-05" db="EMBL/GenBank/DDBJ databases">
        <authorList>
            <person name="Chiriac C."/>
            <person name="Salcher M."/>
            <person name="Ghai R."/>
            <person name="Kavagutti S V."/>
        </authorList>
    </citation>
    <scope>NUCLEOTIDE SEQUENCE</scope>
</reference>
<dbReference type="CDD" id="cd05006">
    <property type="entry name" value="SIS_GmhA"/>
    <property type="match status" value="1"/>
</dbReference>
<evidence type="ECO:0000259" key="1">
    <source>
        <dbReference type="PROSITE" id="PS51464"/>
    </source>
</evidence>
<dbReference type="InterPro" id="IPR050099">
    <property type="entry name" value="SIS_GmhA/DiaA_subfam"/>
</dbReference>
<dbReference type="AlphaFoldDB" id="A0A6J6XTB2"/>
<sequence length="188" mass="20095">MKPLITAYADRLARALTLPAIEEVPKLAEAFRLAWKNKQTIYICGNGGSAGNANHLANDFTYGAGVSHGIGLRIESLSANPAVITCLANDLGYENIYSEQLRVKANAGDVLVVFSGSGNSQNVIQALEMGNSLGMHTFAVLGYSGGACKTIAQHPLHFAIDDMQIAEDLQLIIGHMIMQHLFEQGPAK</sequence>
<dbReference type="PANTHER" id="PTHR30390:SF8">
    <property type="entry name" value="SUGAR ISOMERASE (SIS)"/>
    <property type="match status" value="1"/>
</dbReference>
<proteinExistence type="predicted"/>
<dbReference type="Pfam" id="PF13580">
    <property type="entry name" value="SIS_2"/>
    <property type="match status" value="1"/>
</dbReference>
<evidence type="ECO:0000313" key="2">
    <source>
        <dbReference type="EMBL" id="CAB4798764.1"/>
    </source>
</evidence>
<dbReference type="PANTHER" id="PTHR30390">
    <property type="entry name" value="SEDOHEPTULOSE 7-PHOSPHATE ISOMERASE / DNAA INITIATOR-ASSOCIATING FACTOR FOR REPLICATION INITIATION"/>
    <property type="match status" value="1"/>
</dbReference>
<gene>
    <name evidence="2" type="ORF">UFOPK2975_01132</name>
</gene>
<dbReference type="GO" id="GO:1901135">
    <property type="term" value="P:carbohydrate derivative metabolic process"/>
    <property type="evidence" value="ECO:0007669"/>
    <property type="project" value="InterPro"/>
</dbReference>
<dbReference type="GO" id="GO:0097367">
    <property type="term" value="F:carbohydrate derivative binding"/>
    <property type="evidence" value="ECO:0007669"/>
    <property type="project" value="InterPro"/>
</dbReference>
<feature type="domain" description="SIS" evidence="1">
    <location>
        <begin position="27"/>
        <end position="187"/>
    </location>
</feature>
<dbReference type="PROSITE" id="PS51464">
    <property type="entry name" value="SIS"/>
    <property type="match status" value="1"/>
</dbReference>
<organism evidence="2">
    <name type="scientific">freshwater metagenome</name>
    <dbReference type="NCBI Taxonomy" id="449393"/>
    <lineage>
        <taxon>unclassified sequences</taxon>
        <taxon>metagenomes</taxon>
        <taxon>ecological metagenomes</taxon>
    </lineage>
</organism>
<dbReference type="Gene3D" id="3.40.50.10490">
    <property type="entry name" value="Glucose-6-phosphate isomerase like protein, domain 1"/>
    <property type="match status" value="1"/>
</dbReference>
<dbReference type="EMBL" id="CAFAAG010000103">
    <property type="protein sequence ID" value="CAB4798764.1"/>
    <property type="molecule type" value="Genomic_DNA"/>
</dbReference>
<dbReference type="SUPFAM" id="SSF53697">
    <property type="entry name" value="SIS domain"/>
    <property type="match status" value="1"/>
</dbReference>
<dbReference type="InterPro" id="IPR046348">
    <property type="entry name" value="SIS_dom_sf"/>
</dbReference>
<dbReference type="InterPro" id="IPR001347">
    <property type="entry name" value="SIS_dom"/>
</dbReference>
<name>A0A6J6XTB2_9ZZZZ</name>